<reference evidence="1" key="1">
    <citation type="submission" date="2020-06" db="EMBL/GenBank/DDBJ databases">
        <title>Analysis procedures for assessing recovery of high quality, complete, closed genomes from Nanopore long read metagenome sequencing.</title>
        <authorList>
            <person name="Bessarab I."/>
            <person name="Arumugam K."/>
            <person name="Haryono M."/>
            <person name="Liu X."/>
            <person name="Roy S."/>
            <person name="Zuniga-Montanez R.E."/>
            <person name="Qiu G."/>
            <person name="Drautz-Moses D.I."/>
            <person name="Law Y.Y."/>
            <person name="Wuertz S."/>
            <person name="Lauro F.M."/>
            <person name="Huson D.H."/>
            <person name="Williams R.B."/>
        </authorList>
    </citation>
    <scope>NUCLEOTIDE SEQUENCE [LARGE SCALE GENOMIC DNA]</scope>
    <source>
        <strain evidence="1">SSD2</strain>
    </source>
</reference>
<organism evidence="1 2">
    <name type="scientific">Candidatus Thiothrix singaporensis</name>
    <dbReference type="NCBI Taxonomy" id="2799669"/>
    <lineage>
        <taxon>Bacteria</taxon>
        <taxon>Pseudomonadati</taxon>
        <taxon>Pseudomonadota</taxon>
        <taxon>Gammaproteobacteria</taxon>
        <taxon>Thiotrichales</taxon>
        <taxon>Thiotrichaceae</taxon>
        <taxon>Thiothrix</taxon>
    </lineage>
</organism>
<gene>
    <name evidence="1" type="ORF">HZT40_03680</name>
</gene>
<sequence length="160" mass="17539">MAAISSAFAVIFFILSFDALPRFSRVCLVFFQILHLAGSARMKTQQGMALLITLLAANTLMAQGQQGAPQQTLTFPPQQVVGNQVQYPGIGQQGWQFPSQTYFPQQTASPYAGYAYPGYSPMLMGKLTTRIMGRGKSTALTRNIITLMHSPMPPTPCFRV</sequence>
<evidence type="ECO:0000313" key="2">
    <source>
        <dbReference type="Proteomes" id="UP000510621"/>
    </source>
</evidence>
<evidence type="ECO:0000313" key="1">
    <source>
        <dbReference type="EMBL" id="QLQ30854.1"/>
    </source>
</evidence>
<keyword evidence="2" id="KW-1185">Reference proteome</keyword>
<dbReference type="Proteomes" id="UP000510621">
    <property type="component" value="Chromosome"/>
</dbReference>
<name>A0A7L6AP24_9GAMM</name>
<dbReference type="KEGG" id="this:HZT40_03680"/>
<proteinExistence type="predicted"/>
<dbReference type="AlphaFoldDB" id="A0A7L6AP24"/>
<protein>
    <submittedName>
        <fullName evidence="1">Uncharacterized protein</fullName>
    </submittedName>
</protein>
<accession>A0A7L6AP24</accession>
<dbReference type="EMBL" id="CP059265">
    <property type="protein sequence ID" value="QLQ30854.1"/>
    <property type="molecule type" value="Genomic_DNA"/>
</dbReference>